<feature type="domain" description="Nudix hydrolase" evidence="3">
    <location>
        <begin position="1"/>
        <end position="127"/>
    </location>
</feature>
<dbReference type="PANTHER" id="PTHR43046:SF2">
    <property type="entry name" value="8-OXO-DGTP DIPHOSPHATASE-RELATED"/>
    <property type="match status" value="1"/>
</dbReference>
<keyword evidence="5" id="KW-1185">Reference proteome</keyword>
<evidence type="ECO:0000313" key="4">
    <source>
        <dbReference type="EMBL" id="KUL20398.1"/>
    </source>
</evidence>
<comment type="cofactor">
    <cofactor evidence="1">
        <name>Mg(2+)</name>
        <dbReference type="ChEBI" id="CHEBI:18420"/>
    </cofactor>
</comment>
<dbReference type="CDD" id="cd18882">
    <property type="entry name" value="NUDIX_Hydrolase"/>
    <property type="match status" value="1"/>
</dbReference>
<keyword evidence="2 4" id="KW-0378">Hydrolase</keyword>
<name>A0A101J571_CHLLI</name>
<dbReference type="AlphaFoldDB" id="A0A101J571"/>
<accession>A0A101J571</accession>
<dbReference type="Proteomes" id="UP000053937">
    <property type="component" value="Unassembled WGS sequence"/>
</dbReference>
<protein>
    <submittedName>
        <fullName evidence="4">NUDIX hydrolase</fullName>
    </submittedName>
</protein>
<organism evidence="4 5">
    <name type="scientific">Chlorobium limicola</name>
    <dbReference type="NCBI Taxonomy" id="1092"/>
    <lineage>
        <taxon>Bacteria</taxon>
        <taxon>Pseudomonadati</taxon>
        <taxon>Chlorobiota</taxon>
        <taxon>Chlorobiia</taxon>
        <taxon>Chlorobiales</taxon>
        <taxon>Chlorobiaceae</taxon>
        <taxon>Chlorobium/Pelodictyon group</taxon>
        <taxon>Chlorobium</taxon>
    </lineage>
</organism>
<dbReference type="InterPro" id="IPR000086">
    <property type="entry name" value="NUDIX_hydrolase_dom"/>
</dbReference>
<reference evidence="4 5" key="1">
    <citation type="submission" date="2015-10" db="EMBL/GenBank/DDBJ databases">
        <title>Draft Genome Sequence of Chlorobium limicola strain Frasassi Growing under Artificial Lighting in the Frasassi Cave System.</title>
        <authorList>
            <person name="Mansor M."/>
            <person name="Macalady J."/>
        </authorList>
    </citation>
    <scope>NUCLEOTIDE SEQUENCE [LARGE SCALE GENOMIC DNA]</scope>
    <source>
        <strain evidence="4 5">Frasassi</strain>
    </source>
</reference>
<evidence type="ECO:0000256" key="1">
    <source>
        <dbReference type="ARBA" id="ARBA00001946"/>
    </source>
</evidence>
<evidence type="ECO:0000256" key="2">
    <source>
        <dbReference type="ARBA" id="ARBA00022801"/>
    </source>
</evidence>
<dbReference type="OrthoDB" id="9786141at2"/>
<dbReference type="SUPFAM" id="SSF55811">
    <property type="entry name" value="Nudix"/>
    <property type="match status" value="1"/>
</dbReference>
<proteinExistence type="predicted"/>
<dbReference type="PANTHER" id="PTHR43046">
    <property type="entry name" value="GDP-MANNOSE MANNOSYL HYDROLASE"/>
    <property type="match status" value="1"/>
</dbReference>
<dbReference type="Gene3D" id="3.90.79.10">
    <property type="entry name" value="Nucleoside Triphosphate Pyrophosphohydrolase"/>
    <property type="match status" value="1"/>
</dbReference>
<dbReference type="EMBL" id="LMBR01000234">
    <property type="protein sequence ID" value="KUL20398.1"/>
    <property type="molecule type" value="Genomic_DNA"/>
</dbReference>
<dbReference type="RefSeq" id="WP_059139608.1">
    <property type="nucleotide sequence ID" value="NZ_LMBR01000234.1"/>
</dbReference>
<dbReference type="InterPro" id="IPR015797">
    <property type="entry name" value="NUDIX_hydrolase-like_dom_sf"/>
</dbReference>
<dbReference type="Pfam" id="PF00293">
    <property type="entry name" value="NUDIX"/>
    <property type="match status" value="1"/>
</dbReference>
<evidence type="ECO:0000259" key="3">
    <source>
        <dbReference type="PROSITE" id="PS51462"/>
    </source>
</evidence>
<gene>
    <name evidence="4" type="ORF">ASB62_09260</name>
</gene>
<evidence type="ECO:0000313" key="5">
    <source>
        <dbReference type="Proteomes" id="UP000053937"/>
    </source>
</evidence>
<comment type="caution">
    <text evidence="4">The sequence shown here is derived from an EMBL/GenBank/DDBJ whole genome shotgun (WGS) entry which is preliminary data.</text>
</comment>
<dbReference type="PROSITE" id="PS51462">
    <property type="entry name" value="NUDIX"/>
    <property type="match status" value="1"/>
</dbReference>
<dbReference type="GO" id="GO:0016787">
    <property type="term" value="F:hydrolase activity"/>
    <property type="evidence" value="ECO:0007669"/>
    <property type="project" value="UniProtKB-KW"/>
</dbReference>
<sequence>MKRSGASIIFINSRNEVLLLLRDDKPDIPYPNMWDLPGGHVEENETSEACIAREMQEEIETDVSSCRLHAVYDFPDRIEHIFLMDLDTAAEEITLHEGQRLRWFSLHELEGLPLAYGFDLVLSDFYTALQQNKVTTRPKT</sequence>